<proteinExistence type="predicted"/>
<sequence>MSDTPSWVEFGERAAYLPAADAVVVADFHVGRDAASNVALPLGEHDDLVDRLDELLASFDPATVVIAGDLLHVHGDLPDGTRETVEAVQSSVSDADAALRVVRGNHDTMLDAVGIDGEDAVELADGTAVCHGHEDPPVDADRYVVGHEHPAVEIEGTRHPCFLHGPKQHDGADVLVVPAFTRLAAGTLVNGLRRDDSLSSMLSNPDGFRPVVVSEGETLAFPALATSAACSESGGRAPGTRRPLGPRRP</sequence>
<gene>
    <name evidence="3" type="ORF">GRX66_16020</name>
</gene>
<dbReference type="RefSeq" id="WP_325064154.1">
    <property type="nucleotide sequence ID" value="NZ_WUUU01000187.1"/>
</dbReference>
<feature type="compositionally biased region" description="Low complexity" evidence="1">
    <location>
        <begin position="234"/>
        <end position="243"/>
    </location>
</feature>
<dbReference type="InterPro" id="IPR029052">
    <property type="entry name" value="Metallo-depent_PP-like"/>
</dbReference>
<feature type="non-terminal residue" evidence="3">
    <location>
        <position position="249"/>
    </location>
</feature>
<reference evidence="3 4" key="1">
    <citation type="submission" date="2019-12" db="EMBL/GenBank/DDBJ databases">
        <title>Isolation and characterization of three novel carbon monoxide-oxidizing members of Halobacteria from salione crusts and soils.</title>
        <authorList>
            <person name="Myers M.R."/>
            <person name="King G.M."/>
        </authorList>
    </citation>
    <scope>NUCLEOTIDE SEQUENCE [LARGE SCALE GENOMIC DNA]</scope>
    <source>
        <strain evidence="3 4">PCN9</strain>
    </source>
</reference>
<organism evidence="3 4">
    <name type="scientific">Halobacterium bonnevillei</name>
    <dbReference type="NCBI Taxonomy" id="2692200"/>
    <lineage>
        <taxon>Archaea</taxon>
        <taxon>Methanobacteriati</taxon>
        <taxon>Methanobacteriota</taxon>
        <taxon>Stenosarchaea group</taxon>
        <taxon>Halobacteria</taxon>
        <taxon>Halobacteriales</taxon>
        <taxon>Halobacteriaceae</taxon>
        <taxon>Halobacterium</taxon>
    </lineage>
</organism>
<evidence type="ECO:0000259" key="2">
    <source>
        <dbReference type="Pfam" id="PF00149"/>
    </source>
</evidence>
<protein>
    <submittedName>
        <fullName evidence="3">Metallophosphoesterase</fullName>
    </submittedName>
</protein>
<feature type="domain" description="Calcineurin-like phosphoesterase" evidence="2">
    <location>
        <begin position="23"/>
        <end position="133"/>
    </location>
</feature>
<dbReference type="PANTHER" id="PTHR39323">
    <property type="entry name" value="BLR1149 PROTEIN"/>
    <property type="match status" value="1"/>
</dbReference>
<feature type="region of interest" description="Disordered" evidence="1">
    <location>
        <begin position="227"/>
        <end position="249"/>
    </location>
</feature>
<dbReference type="Gene3D" id="3.60.21.10">
    <property type="match status" value="1"/>
</dbReference>
<dbReference type="InterPro" id="IPR004843">
    <property type="entry name" value="Calcineurin-like_PHP"/>
</dbReference>
<name>A0A6B0SJZ8_9EURY</name>
<accession>A0A6B0SJZ8</accession>
<dbReference type="SUPFAM" id="SSF56300">
    <property type="entry name" value="Metallo-dependent phosphatases"/>
    <property type="match status" value="1"/>
</dbReference>
<dbReference type="GO" id="GO:0016787">
    <property type="term" value="F:hydrolase activity"/>
    <property type="evidence" value="ECO:0007669"/>
    <property type="project" value="InterPro"/>
</dbReference>
<dbReference type="EMBL" id="WUUU01000187">
    <property type="protein sequence ID" value="MXR22028.1"/>
    <property type="molecule type" value="Genomic_DNA"/>
</dbReference>
<dbReference type="Proteomes" id="UP000471521">
    <property type="component" value="Unassembled WGS sequence"/>
</dbReference>
<dbReference type="AlphaFoldDB" id="A0A6B0SJZ8"/>
<dbReference type="Pfam" id="PF00149">
    <property type="entry name" value="Metallophos"/>
    <property type="match status" value="1"/>
</dbReference>
<evidence type="ECO:0000256" key="1">
    <source>
        <dbReference type="SAM" id="MobiDB-lite"/>
    </source>
</evidence>
<comment type="caution">
    <text evidence="3">The sequence shown here is derived from an EMBL/GenBank/DDBJ whole genome shotgun (WGS) entry which is preliminary data.</text>
</comment>
<keyword evidence="4" id="KW-1185">Reference proteome</keyword>
<dbReference type="PANTHER" id="PTHR39323:SF1">
    <property type="entry name" value="BLR1149 PROTEIN"/>
    <property type="match status" value="1"/>
</dbReference>
<evidence type="ECO:0000313" key="3">
    <source>
        <dbReference type="EMBL" id="MXR22028.1"/>
    </source>
</evidence>
<evidence type="ECO:0000313" key="4">
    <source>
        <dbReference type="Proteomes" id="UP000471521"/>
    </source>
</evidence>